<feature type="domain" description="Gram-positive cocci surface proteins LPxTG" evidence="7">
    <location>
        <begin position="2621"/>
        <end position="2656"/>
    </location>
</feature>
<feature type="region of interest" description="Disordered" evidence="6">
    <location>
        <begin position="2566"/>
        <end position="2608"/>
    </location>
</feature>
<feature type="compositionally biased region" description="Low complexity" evidence="6">
    <location>
        <begin position="340"/>
        <end position="354"/>
    </location>
</feature>
<feature type="region of interest" description="Disordered" evidence="6">
    <location>
        <begin position="292"/>
        <end position="433"/>
    </location>
</feature>
<dbReference type="EMBL" id="BAABXL010000001">
    <property type="protein sequence ID" value="GAA6268093.1"/>
    <property type="molecule type" value="Genomic_DNA"/>
</dbReference>
<keyword evidence="9" id="KW-1185">Reference proteome</keyword>
<feature type="compositionally biased region" description="Basic and acidic residues" evidence="6">
    <location>
        <begin position="1403"/>
        <end position="1412"/>
    </location>
</feature>
<keyword evidence="4" id="KW-0732">Signal</keyword>
<evidence type="ECO:0000256" key="4">
    <source>
        <dbReference type="ARBA" id="ARBA00022729"/>
    </source>
</evidence>
<dbReference type="Proteomes" id="UP001600894">
    <property type="component" value="Unassembled WGS sequence"/>
</dbReference>
<dbReference type="PROSITE" id="PS50847">
    <property type="entry name" value="GRAM_POS_ANCHORING"/>
    <property type="match status" value="1"/>
</dbReference>
<feature type="region of interest" description="Disordered" evidence="6">
    <location>
        <begin position="1387"/>
        <end position="1412"/>
    </location>
</feature>
<comment type="caution">
    <text evidence="8">The sequence shown here is derived from an EMBL/GenBank/DDBJ whole genome shotgun (WGS) entry which is preliminary data.</text>
</comment>
<dbReference type="NCBIfam" id="TIGR02543">
    <property type="entry name" value="List_Bact_rpt"/>
    <property type="match status" value="1"/>
</dbReference>
<evidence type="ECO:0000256" key="1">
    <source>
        <dbReference type="ARBA" id="ARBA00004196"/>
    </source>
</evidence>
<feature type="region of interest" description="Disordered" evidence="6">
    <location>
        <begin position="1659"/>
        <end position="1681"/>
    </location>
</feature>
<dbReference type="InterPro" id="IPR042229">
    <property type="entry name" value="Listeria/Bacterioides_rpt_sf"/>
</dbReference>
<evidence type="ECO:0000256" key="2">
    <source>
        <dbReference type="ARBA" id="ARBA00022512"/>
    </source>
</evidence>
<feature type="compositionally biased region" description="Acidic residues" evidence="6">
    <location>
        <begin position="372"/>
        <end position="387"/>
    </location>
</feature>
<evidence type="ECO:0000256" key="3">
    <source>
        <dbReference type="ARBA" id="ARBA00022525"/>
    </source>
</evidence>
<organism evidence="8 9">
    <name type="scientific">Enterocloster alcoholdehydrogenati</name>
    <dbReference type="NCBI Taxonomy" id="2547410"/>
    <lineage>
        <taxon>Bacteria</taxon>
        <taxon>Bacillati</taxon>
        <taxon>Bacillota</taxon>
        <taxon>Clostridia</taxon>
        <taxon>Lachnospirales</taxon>
        <taxon>Lachnospiraceae</taxon>
        <taxon>Enterocloster</taxon>
    </lineage>
</organism>
<feature type="compositionally biased region" description="Basic and acidic residues" evidence="6">
    <location>
        <begin position="310"/>
        <end position="339"/>
    </location>
</feature>
<comment type="subcellular location">
    <subcellularLocation>
        <location evidence="1">Cell envelope</location>
    </subcellularLocation>
</comment>
<dbReference type="Pfam" id="PF18655">
    <property type="entry name" value="SHIRT"/>
    <property type="match status" value="1"/>
</dbReference>
<evidence type="ECO:0000313" key="9">
    <source>
        <dbReference type="Proteomes" id="UP001600894"/>
    </source>
</evidence>
<evidence type="ECO:0000256" key="6">
    <source>
        <dbReference type="SAM" id="MobiDB-lite"/>
    </source>
</evidence>
<evidence type="ECO:0000256" key="5">
    <source>
        <dbReference type="ARBA" id="ARBA00023088"/>
    </source>
</evidence>
<dbReference type="InterPro" id="IPR013378">
    <property type="entry name" value="InlB-like_B-rpt"/>
</dbReference>
<dbReference type="RefSeq" id="WP_390469441.1">
    <property type="nucleotide sequence ID" value="NZ_BAABXL010000001.1"/>
</dbReference>
<feature type="compositionally biased region" description="Low complexity" evidence="6">
    <location>
        <begin position="221"/>
        <end position="236"/>
    </location>
</feature>
<dbReference type="Pfam" id="PF09479">
    <property type="entry name" value="Flg_new"/>
    <property type="match status" value="3"/>
</dbReference>
<feature type="compositionally biased region" description="Acidic residues" evidence="6">
    <location>
        <begin position="355"/>
        <end position="364"/>
    </location>
</feature>
<protein>
    <recommendedName>
        <fullName evidence="7">Gram-positive cocci surface proteins LPxTG domain-containing protein</fullName>
    </recommendedName>
</protein>
<accession>A0ABQ0AVP6</accession>
<proteinExistence type="predicted"/>
<feature type="compositionally biased region" description="Low complexity" evidence="6">
    <location>
        <begin position="388"/>
        <end position="405"/>
    </location>
</feature>
<feature type="region of interest" description="Disordered" evidence="6">
    <location>
        <begin position="179"/>
        <end position="280"/>
    </location>
</feature>
<name>A0ABQ0AVP6_9FIRM</name>
<keyword evidence="2" id="KW-0134">Cell wall</keyword>
<dbReference type="InterPro" id="IPR041030">
    <property type="entry name" value="SHIRT"/>
</dbReference>
<evidence type="ECO:0000259" key="7">
    <source>
        <dbReference type="PROSITE" id="PS50847"/>
    </source>
</evidence>
<evidence type="ECO:0000313" key="8">
    <source>
        <dbReference type="EMBL" id="GAA6268093.1"/>
    </source>
</evidence>
<keyword evidence="3" id="KW-0964">Secreted</keyword>
<keyword evidence="5" id="KW-0572">Peptidoglycan-anchor</keyword>
<sequence>MEGRKRQRAFSGKKLNAQKRFVALLLAFAMIFTSVGTDLNIAYAAGGNQVDFEIYGADLVDAINDALENGNPVKADDLNFTNGAIEKFDALFFSEGRVYEVFPNIQGGDMDAEVRTFVRLPEDADDMYMVTGDEEVIFLYVNNGEDTISCSTKIIRTVDGEEKVKSTKRITVKSYEDKFGEEESNIISRPEETPAETLAPAESGKAEETNAPEETEESSAPEETTVPKETTGIGETEVAETETEKTNETALEESETEAETTAAETDAGLEESETEKGTYAEDAAAVISSISRYQVPRVADKENTLAVEETEVKSEEAETETEGKAETESETETTEKETAKTTVPEESIEETTAAETEETSEEATAETSGSEETTEAETEETTAEAPEETTVPENVVPETDVPETTASEETKPAVPVLPATPSKPEEDKKPAATDSDLVGMGWCSTAKAYTRTLNELRALEDVPGCKVTYSINPEHSARIIDGPRGVEEGEALVFGVKNQIGYSVESVAVNGEIIEADSTEENEDGSRTVWYSVLEAAGEMDVEVNMTENGNHPAVTLDSIEVDGVTIQISAEEGVLPEGVTASASRANEDVEAAVADRMAGEGKEISSVMAFDINLWLGDQLLDSEIWGGSKKVTVTFSGQSVEEKAASADTVQTVYVETVYDDDRAAKELVAKEEIEVTAEDVTAVIPVGEEMDTASDNGITTVSFEAEHFSIYALVGGSKWPSYNKGKDVTFIPSIEYAEVAYIHFNDADEAAQNSLKKVDESFKIEDFSTRRESGYIVFFAKPESGYLLTGLGASGNGDIYSLDLDNFGNIDHYPGLQSAIEKGKEAGYIACFGFSRTAGQGTEAETLKFEVYGVKPGMDVRVSSDKTINVKPGDVLNITVDITPNTQVNGKELNVEDVSLTSLTVGGREVDPGELHKYGSFYRATVPYKVTEKDCEAGKIDLNVDAEIAYSYSLAITDSQVTTYATVKDSAQTRCDIADQGTVSYSFRYKNADDIKDTEYPEAITQDKAPEDSNKYYEGQAVKVKPIPENTKIADEANGGFWEFDGWYLNDSKVTEETVKMNAESLMFIGTWTFKEIINDRIEGPFVDIDNNKPNENQYYQGTANVEVYLDGNIAQKGTIHFGYEQYDCIDMKVTYNKGNCVLNAIYAVQAHGKDGCKPINKNVIDNVKSGTTVYIYLSSVYTVSYQINGTASVSAPEDKNNYTIPRVDQHEGGYSEYKEDLSAYEQDVVTVQALPVEKGVTFSSWKDSKDETHTAGKWDLKEAVSTADENHVIRLTTTPTVNTYTVRYETNGGTAVESKTVEWNSADLSGKTDRTGYVFEGWYTDSELTDKYKDTQTYAEIAKDDTVEEITLYAKWSPADNSYKVSWFYQDTETGEFVQNGTSQVRKEKTDQPVTVTETDKTPTMDPEHYRLDEQQSVLEGNVAADGSTELKVYFNLEYTVNFREMQSGTLLKEQKVDWGKDAQAPKEPTRQGYIFDGWNRDFNHITEDIEVWAKWKAAENVYRVNYYYQNSKTGEFVFRSESESRSKETGSLVTVTDADKTPDLSLDKHYVLDESQKREWSKQVAADGSTVLKVYFKLQYTVRFWESQDNENPWGTDLVDWNGTAKEPEPPTKPGYTFDGWDKNLDGIKEDTDVYAKWEENAEVVISYRPDHADHGITSPESESVGPATGIPEGSAAAGKEGWAFKYWTNNGEIVSWEKNLTRDIIDIYSKENGLYETSEYVAVFGEDENGDGIPDEYQTTVTYAVTNGTFENGQTWYEQVVTLVNEEGKWDENGRYKLTQDDIPTGNPVLGYIEPGRWEKENPEGVEIYKEGAHFKLIYAARAKFEARVEFYFDGEMDADLTQVSQEEYQSAFVIAPEMQVEYNGKTYVLEDVRKNGVVIGTNPADNVVKVYYELDENSDNIPDKYQVIVRYEAENGTVSITEPVYVTLYKHTSSNNEDMEYAEPGTEGAYGTLSQDQIADAVPSDGYDPSTEQWNANGEKAEKPTIETRITEDITYVVTFGKGSYVYDVVKRYLDAEGKEVDAVFKSGTALYGQNILEASGVTVLQEELYEGSLYELVKAEGADRLVTNDVKANHVEIIYQQNAYVYDVVKRYLDAEGKEVDAVFKSGTALYGQNILEASGVTVLQEELYEGSLYELVKAEGSDRLVTNDVKANHVEIIYQQNAYVYDVVKRYLDAEGKEVDAVFKSGTALYGQNILEASGVTVLQEELYEGGLYELVKAEGSDRLVTNDVKANHVEIIYQQKNYNYEVVKHYEGLNETVIESTNGTALYGTGILEVSNVTVLQHETYKDHTYVLVKADGADKLVTNDEAQNRVDIYYTLDEMGGTDPTDPINPDKPDGHPDKYQTIFRYVSADETMGTVSVTETEVHTFTDENGNYIDKYPISPDGATAQALDGFAFDYWADTEGRDYTADMQNLKSQTYLQDTTFTAYFAEDKIGETDPENPDPNHPDNIPDYRQITFRYVSENPSYGTINGNIVEVHTIMMVTEGENGYQVIETTAVNPFADVTVSGVGRYSFARWSDGTVNYANANEISAASFAEDTTFTAYFNYNGGGNGGGSNGGGGNNGGHRDPGNSSGGPGTITNIDTPEVPLAPAPSTGDVISIDDDLIPMAPLPKTGQNTMKSALLTALSGIMLVFTSFGRKRRDEEN</sequence>
<feature type="compositionally biased region" description="Acidic residues" evidence="6">
    <location>
        <begin position="210"/>
        <end position="220"/>
    </location>
</feature>
<reference evidence="8 9" key="1">
    <citation type="submission" date="2024-04" db="EMBL/GenBank/DDBJ databases">
        <title>Defined microbial consortia suppress multidrug-resistant proinflammatory Enterobacteriaceae via ecological control.</title>
        <authorList>
            <person name="Furuichi M."/>
            <person name="Kawaguchi T."/>
            <person name="Pust M."/>
            <person name="Yasuma K."/>
            <person name="Plichta D."/>
            <person name="Hasegawa N."/>
            <person name="Ohya T."/>
            <person name="Bhattarai S."/>
            <person name="Sasajima S."/>
            <person name="Aoto Y."/>
            <person name="Tuganbaev T."/>
            <person name="Yaginuma M."/>
            <person name="Ueda M."/>
            <person name="Okahashi N."/>
            <person name="Amafuji K."/>
            <person name="Kiridooshi Y."/>
            <person name="Sugita K."/>
            <person name="Strazar M."/>
            <person name="Skelly A."/>
            <person name="Suda W."/>
            <person name="Hattori M."/>
            <person name="Nakamoto N."/>
            <person name="Caballero S."/>
            <person name="Norman J."/>
            <person name="Olle B."/>
            <person name="Tanoue T."/>
            <person name="Arita M."/>
            <person name="Bucci V."/>
            <person name="Atarashi K."/>
            <person name="Xavier R."/>
            <person name="Honda K."/>
        </authorList>
    </citation>
    <scope>NUCLEOTIDE SEQUENCE [LARGE SCALE GENOMIC DNA]</scope>
    <source>
        <strain evidence="9">f13</strain>
    </source>
</reference>
<dbReference type="Gene3D" id="2.60.40.4270">
    <property type="entry name" value="Listeria-Bacteroides repeat domain"/>
    <property type="match status" value="3"/>
</dbReference>
<dbReference type="NCBIfam" id="NF033073">
    <property type="entry name" value="LPXTG_double"/>
    <property type="match status" value="1"/>
</dbReference>
<gene>
    <name evidence="8" type="ORF">F130042H8_11530</name>
</gene>
<dbReference type="InterPro" id="IPR019931">
    <property type="entry name" value="LPXTG_anchor"/>
</dbReference>